<evidence type="ECO:0000256" key="2">
    <source>
        <dbReference type="RuleBase" id="RU000363"/>
    </source>
</evidence>
<dbReference type="AlphaFoldDB" id="A0AAW1K2C0"/>
<gene>
    <name evidence="3" type="ORF">QE152_g25230</name>
</gene>
<keyword evidence="4" id="KW-1185">Reference proteome</keyword>
<evidence type="ECO:0000256" key="1">
    <source>
        <dbReference type="ARBA" id="ARBA00023002"/>
    </source>
</evidence>
<evidence type="ECO:0000313" key="4">
    <source>
        <dbReference type="Proteomes" id="UP001458880"/>
    </source>
</evidence>
<name>A0AAW1K2C0_POPJA</name>
<dbReference type="GO" id="GO:0016491">
    <property type="term" value="F:oxidoreductase activity"/>
    <property type="evidence" value="ECO:0007669"/>
    <property type="project" value="UniProtKB-KW"/>
</dbReference>
<dbReference type="Pfam" id="PF00106">
    <property type="entry name" value="adh_short"/>
    <property type="match status" value="2"/>
</dbReference>
<dbReference type="EMBL" id="JASPKY010000272">
    <property type="protein sequence ID" value="KAK9711835.1"/>
    <property type="molecule type" value="Genomic_DNA"/>
</dbReference>
<dbReference type="PRINTS" id="PR00081">
    <property type="entry name" value="GDHRDH"/>
</dbReference>
<accession>A0AAW1K2C0</accession>
<dbReference type="PANTHER" id="PTHR43157:SF31">
    <property type="entry name" value="PHOSPHATIDYLINOSITOL-GLYCAN BIOSYNTHESIS CLASS F PROTEIN"/>
    <property type="match status" value="1"/>
</dbReference>
<dbReference type="Gene3D" id="3.40.50.720">
    <property type="entry name" value="NAD(P)-binding Rossmann-like Domain"/>
    <property type="match status" value="1"/>
</dbReference>
<dbReference type="Proteomes" id="UP001458880">
    <property type="component" value="Unassembled WGS sequence"/>
</dbReference>
<dbReference type="InterPro" id="IPR036291">
    <property type="entry name" value="NAD(P)-bd_dom_sf"/>
</dbReference>
<proteinExistence type="inferred from homology"/>
<sequence length="326" mass="36795">MWKYIVGTVAFGSVAYGVIRYFAGSTCYCTARLDGLVIIITGANSGIGRALSFELAKRGATLVLACRSIDKGIILKQEILAQNYNRQLQIYVKHLDLTSFDSIIKFAECINTEFNEIYALVNNAGIFYYPQELTVDGFDVTLQTNYLGPFVLTHHLLKVLKRAVHSRIINVSSEAHRIANAYDLKAITKCQSEFRSHFKAYSVTKLALLLFTHELSKKLAKTNVIVNAVNPGNVETAIYRSYPPLSKWWLYALQWPIRILIIKRPHQGAQTLLHTLLTSNRSTGQYFTECKLALPSSIAFNEALSKEYYSLTLEILDKKFITESEC</sequence>
<organism evidence="3 4">
    <name type="scientific">Popillia japonica</name>
    <name type="common">Japanese beetle</name>
    <dbReference type="NCBI Taxonomy" id="7064"/>
    <lineage>
        <taxon>Eukaryota</taxon>
        <taxon>Metazoa</taxon>
        <taxon>Ecdysozoa</taxon>
        <taxon>Arthropoda</taxon>
        <taxon>Hexapoda</taxon>
        <taxon>Insecta</taxon>
        <taxon>Pterygota</taxon>
        <taxon>Neoptera</taxon>
        <taxon>Endopterygota</taxon>
        <taxon>Coleoptera</taxon>
        <taxon>Polyphaga</taxon>
        <taxon>Scarabaeiformia</taxon>
        <taxon>Scarabaeidae</taxon>
        <taxon>Rutelinae</taxon>
        <taxon>Popillia</taxon>
    </lineage>
</organism>
<dbReference type="SUPFAM" id="SSF51735">
    <property type="entry name" value="NAD(P)-binding Rossmann-fold domains"/>
    <property type="match status" value="1"/>
</dbReference>
<dbReference type="CDD" id="cd05327">
    <property type="entry name" value="retinol-DH_like_SDR_c_like"/>
    <property type="match status" value="1"/>
</dbReference>
<reference evidence="3 4" key="1">
    <citation type="journal article" date="2024" name="BMC Genomics">
        <title>De novo assembly and annotation of Popillia japonica's genome with initial clues to its potential as an invasive pest.</title>
        <authorList>
            <person name="Cucini C."/>
            <person name="Boschi S."/>
            <person name="Funari R."/>
            <person name="Cardaioli E."/>
            <person name="Iannotti N."/>
            <person name="Marturano G."/>
            <person name="Paoli F."/>
            <person name="Bruttini M."/>
            <person name="Carapelli A."/>
            <person name="Frati F."/>
            <person name="Nardi F."/>
        </authorList>
    </citation>
    <scope>NUCLEOTIDE SEQUENCE [LARGE SCALE GENOMIC DNA]</scope>
    <source>
        <strain evidence="3">DMR45628</strain>
    </source>
</reference>
<comment type="similarity">
    <text evidence="2">Belongs to the short-chain dehydrogenases/reductases (SDR) family.</text>
</comment>
<protein>
    <submittedName>
        <fullName evidence="3">Short chain dehydrogenase</fullName>
    </submittedName>
</protein>
<dbReference type="PANTHER" id="PTHR43157">
    <property type="entry name" value="PHOSPHATIDYLINOSITOL-GLYCAN BIOSYNTHESIS CLASS F PROTEIN-RELATED"/>
    <property type="match status" value="1"/>
</dbReference>
<keyword evidence="1" id="KW-0560">Oxidoreductase</keyword>
<comment type="caution">
    <text evidence="3">The sequence shown here is derived from an EMBL/GenBank/DDBJ whole genome shotgun (WGS) entry which is preliminary data.</text>
</comment>
<dbReference type="PRINTS" id="PR00080">
    <property type="entry name" value="SDRFAMILY"/>
</dbReference>
<evidence type="ECO:0000313" key="3">
    <source>
        <dbReference type="EMBL" id="KAK9711835.1"/>
    </source>
</evidence>
<dbReference type="InterPro" id="IPR002347">
    <property type="entry name" value="SDR_fam"/>
</dbReference>